<dbReference type="EMBL" id="JAWLKI010000004">
    <property type="protein sequence ID" value="MDV6306733.1"/>
    <property type="molecule type" value="Genomic_DNA"/>
</dbReference>
<accession>A0ABU4DAH8</accession>
<dbReference type="InterPro" id="IPR011251">
    <property type="entry name" value="Luciferase-like_dom"/>
</dbReference>
<name>A0ABU4DAH8_9ACTN</name>
<keyword evidence="3" id="KW-1185">Reference proteome</keyword>
<feature type="domain" description="Luciferase-like" evidence="1">
    <location>
        <begin position="6"/>
        <end position="91"/>
    </location>
</feature>
<dbReference type="Proteomes" id="UP001185779">
    <property type="component" value="Unassembled WGS sequence"/>
</dbReference>
<proteinExistence type="predicted"/>
<evidence type="ECO:0000259" key="1">
    <source>
        <dbReference type="Pfam" id="PF00296"/>
    </source>
</evidence>
<dbReference type="RefSeq" id="WP_317505304.1">
    <property type="nucleotide sequence ID" value="NZ_JAWLKI010000004.1"/>
</dbReference>
<evidence type="ECO:0000313" key="3">
    <source>
        <dbReference type="Proteomes" id="UP001185779"/>
    </source>
</evidence>
<dbReference type="Gene3D" id="3.20.20.30">
    <property type="entry name" value="Luciferase-like domain"/>
    <property type="match status" value="1"/>
</dbReference>
<sequence length="187" mass="20256">MRKPALPVTPTPETTPDLLVGAMADPAIERAARIGDGFLSTQNAHHASYLDALERLGRSRDDGRIFAGQWTIIADDPEREWSRIGAHALYQINKYIEMGAFGPIPQFTEPDQLVEAGSFTLWDPATAVDELTTLLTATPQIEDVHFWAQLPGESIDSGSARIELLAGTVVPGVRARLAARSSVEVPA</sequence>
<protein>
    <submittedName>
        <fullName evidence="2">LLM class flavin-dependent oxidoreductase</fullName>
    </submittedName>
</protein>
<comment type="caution">
    <text evidence="2">The sequence shown here is derived from an EMBL/GenBank/DDBJ whole genome shotgun (WGS) entry which is preliminary data.</text>
</comment>
<evidence type="ECO:0000313" key="2">
    <source>
        <dbReference type="EMBL" id="MDV6306733.1"/>
    </source>
</evidence>
<dbReference type="Pfam" id="PF00296">
    <property type="entry name" value="Bac_luciferase"/>
    <property type="match status" value="1"/>
</dbReference>
<dbReference type="SUPFAM" id="SSF51679">
    <property type="entry name" value="Bacterial luciferase-like"/>
    <property type="match status" value="1"/>
</dbReference>
<organism evidence="2 3">
    <name type="scientific">Gordonia amicalis</name>
    <dbReference type="NCBI Taxonomy" id="89053"/>
    <lineage>
        <taxon>Bacteria</taxon>
        <taxon>Bacillati</taxon>
        <taxon>Actinomycetota</taxon>
        <taxon>Actinomycetes</taxon>
        <taxon>Mycobacteriales</taxon>
        <taxon>Gordoniaceae</taxon>
        <taxon>Gordonia</taxon>
    </lineage>
</organism>
<gene>
    <name evidence="2" type="ORF">R3P94_05135</name>
</gene>
<dbReference type="InterPro" id="IPR036661">
    <property type="entry name" value="Luciferase-like_sf"/>
</dbReference>
<reference evidence="2 3" key="1">
    <citation type="submission" date="2023-10" db="EMBL/GenBank/DDBJ databases">
        <title>Development of a sustainable strategy for remediation of hydrocarbon-contaminated territories based on the waste exchange concept.</title>
        <authorList>
            <person name="Krivoruchko A."/>
        </authorList>
    </citation>
    <scope>NUCLEOTIDE SEQUENCE [LARGE SCALE GENOMIC DNA]</scope>
    <source>
        <strain evidence="2 3">IEGM 1266</strain>
    </source>
</reference>